<organism evidence="1 2">
    <name type="scientific">Hibiscus sabdariffa</name>
    <name type="common">roselle</name>
    <dbReference type="NCBI Taxonomy" id="183260"/>
    <lineage>
        <taxon>Eukaryota</taxon>
        <taxon>Viridiplantae</taxon>
        <taxon>Streptophyta</taxon>
        <taxon>Embryophyta</taxon>
        <taxon>Tracheophyta</taxon>
        <taxon>Spermatophyta</taxon>
        <taxon>Magnoliopsida</taxon>
        <taxon>eudicotyledons</taxon>
        <taxon>Gunneridae</taxon>
        <taxon>Pentapetalae</taxon>
        <taxon>rosids</taxon>
        <taxon>malvids</taxon>
        <taxon>Malvales</taxon>
        <taxon>Malvaceae</taxon>
        <taxon>Malvoideae</taxon>
        <taxon>Hibiscus</taxon>
    </lineage>
</organism>
<reference evidence="1 2" key="1">
    <citation type="journal article" date="2024" name="G3 (Bethesda)">
        <title>Genome assembly of Hibiscus sabdariffa L. provides insights into metabolisms of medicinal natural products.</title>
        <authorList>
            <person name="Kim T."/>
        </authorList>
    </citation>
    <scope>NUCLEOTIDE SEQUENCE [LARGE SCALE GENOMIC DNA]</scope>
    <source>
        <strain evidence="1">TK-2024</strain>
        <tissue evidence="1">Old leaves</tissue>
    </source>
</reference>
<accession>A0ABR2FE21</accession>
<comment type="caution">
    <text evidence="1">The sequence shown here is derived from an EMBL/GenBank/DDBJ whole genome shotgun (WGS) entry which is preliminary data.</text>
</comment>
<protein>
    <submittedName>
        <fullName evidence="1">Uncharacterized protein</fullName>
    </submittedName>
</protein>
<sequence length="109" mass="11417">MVITLNSACMSHALIANDTTSMLSWLEVGASTLPILNSQGLRCDYVVATMTSSIPTTTTESDLANPHCSPRAGTIKINTDRALNMTTKDVAIGFIACDDKGTVLGGLAQ</sequence>
<evidence type="ECO:0000313" key="1">
    <source>
        <dbReference type="EMBL" id="KAK8579177.1"/>
    </source>
</evidence>
<evidence type="ECO:0000313" key="2">
    <source>
        <dbReference type="Proteomes" id="UP001472677"/>
    </source>
</evidence>
<keyword evidence="2" id="KW-1185">Reference proteome</keyword>
<dbReference type="EMBL" id="JBBPBM010000006">
    <property type="protein sequence ID" value="KAK8579177.1"/>
    <property type="molecule type" value="Genomic_DNA"/>
</dbReference>
<name>A0ABR2FE21_9ROSI</name>
<dbReference type="Proteomes" id="UP001472677">
    <property type="component" value="Unassembled WGS sequence"/>
</dbReference>
<gene>
    <name evidence="1" type="ORF">V6N12_069506</name>
</gene>
<proteinExistence type="predicted"/>